<keyword evidence="4 5" id="KW-0472">Membrane</keyword>
<protein>
    <submittedName>
        <fullName evidence="7">DUF202 domain-containing protein</fullName>
    </submittedName>
</protein>
<evidence type="ECO:0000259" key="6">
    <source>
        <dbReference type="Pfam" id="PF02656"/>
    </source>
</evidence>
<name>A0ABS5BZ74_9BACT</name>
<comment type="subcellular location">
    <subcellularLocation>
        <location evidence="1">Endomembrane system</location>
        <topology evidence="1">Multi-pass membrane protein</topology>
    </subcellularLocation>
</comment>
<dbReference type="RefSeq" id="WP_210659387.1">
    <property type="nucleotide sequence ID" value="NZ_JAGKQQ010000001.1"/>
</dbReference>
<evidence type="ECO:0000256" key="1">
    <source>
        <dbReference type="ARBA" id="ARBA00004127"/>
    </source>
</evidence>
<dbReference type="Proteomes" id="UP000676565">
    <property type="component" value="Unassembled WGS sequence"/>
</dbReference>
<reference evidence="7 8" key="1">
    <citation type="submission" date="2021-04" db="EMBL/GenBank/DDBJ databases">
        <authorList>
            <person name="Ivanova A."/>
        </authorList>
    </citation>
    <scope>NUCLEOTIDE SEQUENCE [LARGE SCALE GENOMIC DNA]</scope>
    <source>
        <strain evidence="7 8">G18</strain>
    </source>
</reference>
<feature type="transmembrane region" description="Helical" evidence="5">
    <location>
        <begin position="97"/>
        <end position="117"/>
    </location>
</feature>
<proteinExistence type="predicted"/>
<gene>
    <name evidence="7" type="ORF">J8F10_27215</name>
</gene>
<organism evidence="7 8">
    <name type="scientific">Gemmata palustris</name>
    <dbReference type="NCBI Taxonomy" id="2822762"/>
    <lineage>
        <taxon>Bacteria</taxon>
        <taxon>Pseudomonadati</taxon>
        <taxon>Planctomycetota</taxon>
        <taxon>Planctomycetia</taxon>
        <taxon>Gemmatales</taxon>
        <taxon>Gemmataceae</taxon>
        <taxon>Gemmata</taxon>
    </lineage>
</organism>
<evidence type="ECO:0000256" key="5">
    <source>
        <dbReference type="SAM" id="Phobius"/>
    </source>
</evidence>
<dbReference type="InterPro" id="IPR003807">
    <property type="entry name" value="DUF202"/>
</dbReference>
<keyword evidence="8" id="KW-1185">Reference proteome</keyword>
<keyword evidence="3 5" id="KW-1133">Transmembrane helix</keyword>
<feature type="transmembrane region" description="Helical" evidence="5">
    <location>
        <begin position="54"/>
        <end position="77"/>
    </location>
</feature>
<comment type="caution">
    <text evidence="7">The sequence shown here is derived from an EMBL/GenBank/DDBJ whole genome shotgun (WGS) entry which is preliminary data.</text>
</comment>
<evidence type="ECO:0000313" key="8">
    <source>
        <dbReference type="Proteomes" id="UP000676565"/>
    </source>
</evidence>
<evidence type="ECO:0000313" key="7">
    <source>
        <dbReference type="EMBL" id="MBP3958950.1"/>
    </source>
</evidence>
<dbReference type="EMBL" id="JAGKQQ010000001">
    <property type="protein sequence ID" value="MBP3958950.1"/>
    <property type="molecule type" value="Genomic_DNA"/>
</dbReference>
<evidence type="ECO:0000256" key="4">
    <source>
        <dbReference type="ARBA" id="ARBA00023136"/>
    </source>
</evidence>
<dbReference type="Pfam" id="PF02656">
    <property type="entry name" value="DUF202"/>
    <property type="match status" value="1"/>
</dbReference>
<evidence type="ECO:0000256" key="3">
    <source>
        <dbReference type="ARBA" id="ARBA00022989"/>
    </source>
</evidence>
<feature type="domain" description="DUF202" evidence="6">
    <location>
        <begin position="7"/>
        <end position="79"/>
    </location>
</feature>
<sequence length="118" mass="12641">MSGNDPRVFFAAERTLLAWVRTALGLIGLGFVVARFGLFVKLIRPDVHHPAHSWSAAVGVVLAALGGVLTAVASWQHRRFCRTLAPNELPPRYRTDLAVWLGFGVALAGAALAVVLAE</sequence>
<feature type="transmembrane region" description="Helical" evidence="5">
    <location>
        <begin position="20"/>
        <end position="42"/>
    </location>
</feature>
<accession>A0ABS5BZ74</accession>
<evidence type="ECO:0000256" key="2">
    <source>
        <dbReference type="ARBA" id="ARBA00022692"/>
    </source>
</evidence>
<keyword evidence="2 5" id="KW-0812">Transmembrane</keyword>